<proteinExistence type="predicted"/>
<dbReference type="RefSeq" id="WP_208845092.1">
    <property type="nucleotide sequence ID" value="NZ_CP072135.1"/>
</dbReference>
<keyword evidence="1" id="KW-0614">Plasmid</keyword>
<geneLocation type="plasmid" evidence="1 2">
    <name>unnamed5</name>
</geneLocation>
<accession>A0A975HPP8</accession>
<dbReference type="Proteomes" id="UP000664904">
    <property type="component" value="Plasmid unnamed5"/>
</dbReference>
<organism evidence="1 2">
    <name type="scientific">Pseudoalteromonas xiamenensis</name>
    <dbReference type="NCBI Taxonomy" id="882626"/>
    <lineage>
        <taxon>Bacteria</taxon>
        <taxon>Pseudomonadati</taxon>
        <taxon>Pseudomonadota</taxon>
        <taxon>Gammaproteobacteria</taxon>
        <taxon>Alteromonadales</taxon>
        <taxon>Pseudoalteromonadaceae</taxon>
        <taxon>Pseudoalteromonas</taxon>
    </lineage>
</organism>
<evidence type="ECO:0000313" key="1">
    <source>
        <dbReference type="EMBL" id="QTH73480.1"/>
    </source>
</evidence>
<keyword evidence="2" id="KW-1185">Reference proteome</keyword>
<dbReference type="KEGG" id="pxi:J5O05_18475"/>
<gene>
    <name evidence="1" type="ORF">J5O05_18475</name>
</gene>
<sequence>MRDAFEHIKKDAWSERYAAIEKQLQKDANETEEHSVSNSKNSENSWWHKIDFTKPKEKIITLIFTLWTLYLICGENIS</sequence>
<evidence type="ECO:0000313" key="2">
    <source>
        <dbReference type="Proteomes" id="UP000664904"/>
    </source>
</evidence>
<reference evidence="1" key="1">
    <citation type="submission" date="2021-03" db="EMBL/GenBank/DDBJ databases">
        <title>Complete Genome of Pseudoalteromonas xiamenensis STKMTI.2, a new potential marine bacterium producing anti-Vibrio compounds.</title>
        <authorList>
            <person name="Handayani D.P."/>
            <person name="Isnansetyo A."/>
            <person name="Istiqomah I."/>
            <person name="Jumina J."/>
        </authorList>
    </citation>
    <scope>NUCLEOTIDE SEQUENCE</scope>
    <source>
        <strain evidence="1">STKMTI.2</strain>
        <plasmid evidence="1">unnamed5</plasmid>
    </source>
</reference>
<dbReference type="EMBL" id="CP072135">
    <property type="protein sequence ID" value="QTH73480.1"/>
    <property type="molecule type" value="Genomic_DNA"/>
</dbReference>
<dbReference type="AlphaFoldDB" id="A0A975HPP8"/>
<name>A0A975HPP8_9GAMM</name>
<protein>
    <submittedName>
        <fullName evidence="1">Uncharacterized protein</fullName>
    </submittedName>
</protein>